<evidence type="ECO:0000313" key="5">
    <source>
        <dbReference type="Proteomes" id="UP001235269"/>
    </source>
</evidence>
<evidence type="ECO:0000313" key="4">
    <source>
        <dbReference type="EMBL" id="MDQ0454735.1"/>
    </source>
</evidence>
<keyword evidence="4" id="KW-0255">Endonuclease</keyword>
<name>A0ABU0I926_9HYPH</name>
<evidence type="ECO:0000256" key="2">
    <source>
        <dbReference type="SAM" id="Phobius"/>
    </source>
</evidence>
<feature type="compositionally biased region" description="Pro residues" evidence="1">
    <location>
        <begin position="78"/>
        <end position="88"/>
    </location>
</feature>
<feature type="region of interest" description="Disordered" evidence="1">
    <location>
        <begin position="1"/>
        <end position="21"/>
    </location>
</feature>
<dbReference type="InterPro" id="IPR016071">
    <property type="entry name" value="Staphylococal_nuclease_OB-fold"/>
</dbReference>
<dbReference type="Pfam" id="PF00565">
    <property type="entry name" value="SNase"/>
    <property type="match status" value="1"/>
</dbReference>
<keyword evidence="5" id="KW-1185">Reference proteome</keyword>
<dbReference type="InterPro" id="IPR035437">
    <property type="entry name" value="SNase_OB-fold_sf"/>
</dbReference>
<dbReference type="GO" id="GO:0004519">
    <property type="term" value="F:endonuclease activity"/>
    <property type="evidence" value="ECO:0007669"/>
    <property type="project" value="UniProtKB-KW"/>
</dbReference>
<feature type="compositionally biased region" description="Basic and acidic residues" evidence="1">
    <location>
        <begin position="60"/>
        <end position="73"/>
    </location>
</feature>
<protein>
    <submittedName>
        <fullName evidence="4">Endonuclease YncB(Thermonuclease family)</fullName>
    </submittedName>
</protein>
<dbReference type="Proteomes" id="UP001235269">
    <property type="component" value="Unassembled WGS sequence"/>
</dbReference>
<feature type="region of interest" description="Disordered" evidence="1">
    <location>
        <begin position="60"/>
        <end position="99"/>
    </location>
</feature>
<proteinExistence type="predicted"/>
<comment type="caution">
    <text evidence="4">The sequence shown here is derived from an EMBL/GenBank/DDBJ whole genome shotgun (WGS) entry which is preliminary data.</text>
</comment>
<reference evidence="4 5" key="1">
    <citation type="submission" date="2023-07" db="EMBL/GenBank/DDBJ databases">
        <title>Genomic Encyclopedia of Type Strains, Phase IV (KMG-IV): sequencing the most valuable type-strain genomes for metagenomic binning, comparative biology and taxonomic classification.</title>
        <authorList>
            <person name="Goeker M."/>
        </authorList>
    </citation>
    <scope>NUCLEOTIDE SEQUENCE [LARGE SCALE GENOMIC DNA]</scope>
    <source>
        <strain evidence="4 5">DSM 100301</strain>
    </source>
</reference>
<dbReference type="EMBL" id="JAUSWH010000002">
    <property type="protein sequence ID" value="MDQ0454735.1"/>
    <property type="molecule type" value="Genomic_DNA"/>
</dbReference>
<feature type="compositionally biased region" description="Basic residues" evidence="1">
    <location>
        <begin position="1"/>
        <end position="16"/>
    </location>
</feature>
<dbReference type="Gene3D" id="2.40.50.90">
    <property type="match status" value="1"/>
</dbReference>
<dbReference type="SUPFAM" id="SSF50199">
    <property type="entry name" value="Staphylococcal nuclease"/>
    <property type="match status" value="1"/>
</dbReference>
<keyword evidence="2" id="KW-0472">Membrane</keyword>
<organism evidence="4 5">
    <name type="scientific">Rhizobium paknamense</name>
    <dbReference type="NCBI Taxonomy" id="1206817"/>
    <lineage>
        <taxon>Bacteria</taxon>
        <taxon>Pseudomonadati</taxon>
        <taxon>Pseudomonadota</taxon>
        <taxon>Alphaproteobacteria</taxon>
        <taxon>Hyphomicrobiales</taxon>
        <taxon>Rhizobiaceae</taxon>
        <taxon>Rhizobium/Agrobacterium group</taxon>
        <taxon>Rhizobium</taxon>
    </lineage>
</organism>
<keyword evidence="2" id="KW-1133">Transmembrane helix</keyword>
<keyword evidence="4" id="KW-0378">Hydrolase</keyword>
<accession>A0ABU0I926</accession>
<dbReference type="PROSITE" id="PS50830">
    <property type="entry name" value="TNASE_3"/>
    <property type="match status" value="1"/>
</dbReference>
<sequence length="258" mass="27851">MATKARGGRGKRRKSSKASGGGLLPLLGVLAVVVGGISAYDHRKQLTELAGTWLDAGHKSEARHAEGSTRSDSRSNGPVPPAPIPARPPRLTAEPLPPAATPVPVVATLPRQRDAAPLPPATGSDVDQQVASLRAGMGEKQRFTGKFYYCGTSGLDNCVVDGDTFWVNRVKIRIADIDTPETEQAKCKSERDRGFAAKMRLRELLNQGSFELGSFGTRDEDDYGRKLRVVTRNGRSLGAMLVDEGLARPWTGHRKPWC</sequence>
<keyword evidence="2" id="KW-0812">Transmembrane</keyword>
<dbReference type="RefSeq" id="WP_307156936.1">
    <property type="nucleotide sequence ID" value="NZ_JAUSWH010000002.1"/>
</dbReference>
<evidence type="ECO:0000259" key="3">
    <source>
        <dbReference type="PROSITE" id="PS50830"/>
    </source>
</evidence>
<feature type="domain" description="TNase-like" evidence="3">
    <location>
        <begin position="159"/>
        <end position="248"/>
    </location>
</feature>
<evidence type="ECO:0000256" key="1">
    <source>
        <dbReference type="SAM" id="MobiDB-lite"/>
    </source>
</evidence>
<feature type="transmembrane region" description="Helical" evidence="2">
    <location>
        <begin position="21"/>
        <end position="40"/>
    </location>
</feature>
<gene>
    <name evidence="4" type="ORF">QO005_001062</name>
</gene>
<keyword evidence="4" id="KW-0540">Nuclease</keyword>